<keyword evidence="2" id="KW-1185">Reference proteome</keyword>
<evidence type="ECO:0000313" key="2">
    <source>
        <dbReference type="Proteomes" id="UP000223913"/>
    </source>
</evidence>
<dbReference type="AlphaFoldDB" id="A0A2D0NET6"/>
<proteinExistence type="predicted"/>
<dbReference type="EMBL" id="PDUD01000013">
    <property type="protein sequence ID" value="PHN06918.1"/>
    <property type="molecule type" value="Genomic_DNA"/>
</dbReference>
<dbReference type="RefSeq" id="WP_143473328.1">
    <property type="nucleotide sequence ID" value="NZ_PDUD01000013.1"/>
</dbReference>
<name>A0A2D0NET6_FLAN2</name>
<gene>
    <name evidence="1" type="ORF">CRP01_08865</name>
</gene>
<protein>
    <submittedName>
        <fullName evidence="1">Uncharacterized protein</fullName>
    </submittedName>
</protein>
<reference evidence="1 2" key="1">
    <citation type="submission" date="2017-10" db="EMBL/GenBank/DDBJ databases">
        <title>The draft genome sequence of Lewinella nigricans NBRC 102662.</title>
        <authorList>
            <person name="Wang K."/>
        </authorList>
    </citation>
    <scope>NUCLEOTIDE SEQUENCE [LARGE SCALE GENOMIC DNA]</scope>
    <source>
        <strain evidence="1 2">NBRC 102662</strain>
    </source>
</reference>
<sequence>MAIAISPPFDSLPCITQISINNMVTREFLNRQCIVLQFRNTLSDLESHLDPESLQRANVYLQNDYQQLAGVDMTRLDITRAGIQVTENAADCERKHTSIYDFSPVLLNQQGDKAVVFLYQRGHAEQRAAYFLKKIGEIWFLEIKEMM</sequence>
<accession>A0A2D0NET6</accession>
<comment type="caution">
    <text evidence="1">The sequence shown here is derived from an EMBL/GenBank/DDBJ whole genome shotgun (WGS) entry which is preliminary data.</text>
</comment>
<dbReference type="Proteomes" id="UP000223913">
    <property type="component" value="Unassembled WGS sequence"/>
</dbReference>
<organism evidence="1 2">
    <name type="scientific">Flavilitoribacter nigricans (strain ATCC 23147 / DSM 23189 / NBRC 102662 / NCIMB 1420 / SS-2)</name>
    <name type="common">Lewinella nigricans</name>
    <dbReference type="NCBI Taxonomy" id="1122177"/>
    <lineage>
        <taxon>Bacteria</taxon>
        <taxon>Pseudomonadati</taxon>
        <taxon>Bacteroidota</taxon>
        <taxon>Saprospiria</taxon>
        <taxon>Saprospirales</taxon>
        <taxon>Lewinellaceae</taxon>
        <taxon>Flavilitoribacter</taxon>
    </lineage>
</organism>
<evidence type="ECO:0000313" key="1">
    <source>
        <dbReference type="EMBL" id="PHN06918.1"/>
    </source>
</evidence>